<evidence type="ECO:0000313" key="2">
    <source>
        <dbReference type="Proteomes" id="UP001434883"/>
    </source>
</evidence>
<reference evidence="1 2" key="1">
    <citation type="submission" date="2021-06" db="EMBL/GenBank/DDBJ databases">
        <authorList>
            <person name="Palmer J.M."/>
        </authorList>
    </citation>
    <scope>NUCLEOTIDE SEQUENCE [LARGE SCALE GENOMIC DNA]</scope>
    <source>
        <strain evidence="1 2">XC_2019</strain>
        <tissue evidence="1">Muscle</tissue>
    </source>
</reference>
<accession>A0ABV0QEC0</accession>
<gene>
    <name evidence="1" type="ORF">XENOCAPTIV_012152</name>
</gene>
<dbReference type="EMBL" id="JAHRIN010008660">
    <property type="protein sequence ID" value="MEQ2193747.1"/>
    <property type="molecule type" value="Genomic_DNA"/>
</dbReference>
<sequence length="125" mass="13848">MTVPGKTFLMHARVNSTYSIFLLQFKDVCVRFLFSCSSSSSTGFCSTVMQFPVKALRKQAKSIISSLLLGSSSLNQTGTVRIPSSLVTAYTGHSRVLETFHVRKLETESCTFIHLEACNQICKDL</sequence>
<organism evidence="1 2">
    <name type="scientific">Xenoophorus captivus</name>
    <dbReference type="NCBI Taxonomy" id="1517983"/>
    <lineage>
        <taxon>Eukaryota</taxon>
        <taxon>Metazoa</taxon>
        <taxon>Chordata</taxon>
        <taxon>Craniata</taxon>
        <taxon>Vertebrata</taxon>
        <taxon>Euteleostomi</taxon>
        <taxon>Actinopterygii</taxon>
        <taxon>Neopterygii</taxon>
        <taxon>Teleostei</taxon>
        <taxon>Neoteleostei</taxon>
        <taxon>Acanthomorphata</taxon>
        <taxon>Ovalentaria</taxon>
        <taxon>Atherinomorphae</taxon>
        <taxon>Cyprinodontiformes</taxon>
        <taxon>Goodeidae</taxon>
        <taxon>Xenoophorus</taxon>
    </lineage>
</organism>
<comment type="caution">
    <text evidence="1">The sequence shown here is derived from an EMBL/GenBank/DDBJ whole genome shotgun (WGS) entry which is preliminary data.</text>
</comment>
<evidence type="ECO:0000313" key="1">
    <source>
        <dbReference type="EMBL" id="MEQ2193747.1"/>
    </source>
</evidence>
<name>A0ABV0QEC0_9TELE</name>
<protein>
    <submittedName>
        <fullName evidence="1">Uncharacterized protein</fullName>
    </submittedName>
</protein>
<proteinExistence type="predicted"/>
<keyword evidence="2" id="KW-1185">Reference proteome</keyword>
<dbReference type="Proteomes" id="UP001434883">
    <property type="component" value="Unassembled WGS sequence"/>
</dbReference>